<name>B6GDP4_9ACTN</name>
<reference evidence="1 2" key="2">
    <citation type="submission" date="2008-10" db="EMBL/GenBank/DDBJ databases">
        <authorList>
            <person name="Fulton L."/>
            <person name="Clifton S."/>
            <person name="Fulton B."/>
            <person name="Xu J."/>
            <person name="Minx P."/>
            <person name="Pepin K.H."/>
            <person name="Johnson M."/>
            <person name="Thiruvilangam P."/>
            <person name="Bhonagiri V."/>
            <person name="Nash W.E."/>
            <person name="Mardis E.R."/>
            <person name="Wilson R.K."/>
        </authorList>
    </citation>
    <scope>NUCLEOTIDE SEQUENCE [LARGE SCALE GENOMIC DNA]</scope>
    <source>
        <strain evidence="1 2">DSM 13279</strain>
    </source>
</reference>
<dbReference type="STRING" id="445975.COLSTE_02226"/>
<gene>
    <name evidence="1" type="ORF">COLSTE_02226</name>
</gene>
<reference evidence="1 2" key="1">
    <citation type="submission" date="2008-10" db="EMBL/GenBank/DDBJ databases">
        <title>Draft genome sequence of Collinsella stercoris (DSM 13279).</title>
        <authorList>
            <person name="Sudarsanam P."/>
            <person name="Ley R."/>
            <person name="Guruge J."/>
            <person name="Turnbaugh P.J."/>
            <person name="Mahowald M."/>
            <person name="Liep D."/>
            <person name="Gordon J."/>
        </authorList>
    </citation>
    <scope>NUCLEOTIDE SEQUENCE [LARGE SCALE GENOMIC DNA]</scope>
    <source>
        <strain evidence="1 2">DSM 13279</strain>
    </source>
</reference>
<dbReference type="AlphaFoldDB" id="B6GDP4"/>
<sequence length="52" mass="5207">MGFVVVIICSSPLVSARRKTGAAVIWGQSVESVFRGSSQGVAACPGALSGVL</sequence>
<dbReference type="HOGENOM" id="CLU_3078762_0_0_11"/>
<evidence type="ECO:0000313" key="1">
    <source>
        <dbReference type="EMBL" id="EEA89682.1"/>
    </source>
</evidence>
<protein>
    <submittedName>
        <fullName evidence="1">Uncharacterized protein</fullName>
    </submittedName>
</protein>
<accession>B6GDP4</accession>
<organism evidence="1 2">
    <name type="scientific">Collinsella stercoris DSM 13279</name>
    <dbReference type="NCBI Taxonomy" id="445975"/>
    <lineage>
        <taxon>Bacteria</taxon>
        <taxon>Bacillati</taxon>
        <taxon>Actinomycetota</taxon>
        <taxon>Coriobacteriia</taxon>
        <taxon>Coriobacteriales</taxon>
        <taxon>Coriobacteriaceae</taxon>
        <taxon>Collinsella</taxon>
    </lineage>
</organism>
<dbReference type="EMBL" id="ABXJ01000128">
    <property type="protein sequence ID" value="EEA89682.1"/>
    <property type="molecule type" value="Genomic_DNA"/>
</dbReference>
<comment type="caution">
    <text evidence="1">The sequence shown here is derived from an EMBL/GenBank/DDBJ whole genome shotgun (WGS) entry which is preliminary data.</text>
</comment>
<evidence type="ECO:0000313" key="2">
    <source>
        <dbReference type="Proteomes" id="UP000003560"/>
    </source>
</evidence>
<dbReference type="Proteomes" id="UP000003560">
    <property type="component" value="Unassembled WGS sequence"/>
</dbReference>
<proteinExistence type="predicted"/>
<keyword evidence="2" id="KW-1185">Reference proteome</keyword>